<dbReference type="InterPro" id="IPR018711">
    <property type="entry name" value="NAGPA"/>
</dbReference>
<evidence type="ECO:0000256" key="1">
    <source>
        <dbReference type="SAM" id="MobiDB-lite"/>
    </source>
</evidence>
<protein>
    <submittedName>
        <fullName evidence="5">Exopolysaccharide biosynthesis protein</fullName>
    </submittedName>
</protein>
<reference evidence="5 6" key="1">
    <citation type="submission" date="2021-03" db="EMBL/GenBank/DDBJ databases">
        <title>Genomic Encyclopedia of Type Strains, Phase IV (KMG-IV): sequencing the most valuable type-strain genomes for metagenomic binning, comparative biology and taxonomic classification.</title>
        <authorList>
            <person name="Goeker M."/>
        </authorList>
    </citation>
    <scope>NUCLEOTIDE SEQUENCE [LARGE SCALE GENOMIC DNA]</scope>
    <source>
        <strain evidence="5 6">DSM 27563</strain>
    </source>
</reference>
<evidence type="ECO:0000256" key="2">
    <source>
        <dbReference type="SAM" id="SignalP"/>
    </source>
</evidence>
<feature type="region of interest" description="Disordered" evidence="1">
    <location>
        <begin position="700"/>
        <end position="721"/>
    </location>
</feature>
<dbReference type="EMBL" id="JAGGLJ010000006">
    <property type="protein sequence ID" value="MBP2025226.1"/>
    <property type="molecule type" value="Genomic_DNA"/>
</dbReference>
<feature type="chain" id="PRO_5047172544" evidence="2">
    <location>
        <begin position="29"/>
        <end position="721"/>
    </location>
</feature>
<dbReference type="PANTHER" id="PTHR40446:SF2">
    <property type="entry name" value="N-ACETYLGLUCOSAMINE-1-PHOSPHODIESTER ALPHA-N-ACETYLGLUCOSAMINIDASE"/>
    <property type="match status" value="1"/>
</dbReference>
<evidence type="ECO:0000259" key="3">
    <source>
        <dbReference type="Pfam" id="PF07833"/>
    </source>
</evidence>
<organism evidence="5 6">
    <name type="scientific">Peptoniphilus stercorisuis</name>
    <dbReference type="NCBI Taxonomy" id="1436965"/>
    <lineage>
        <taxon>Bacteria</taxon>
        <taxon>Bacillati</taxon>
        <taxon>Bacillota</taxon>
        <taxon>Tissierellia</taxon>
        <taxon>Tissierellales</taxon>
        <taxon>Peptoniphilaceae</taxon>
        <taxon>Peptoniphilus</taxon>
    </lineage>
</organism>
<dbReference type="SUPFAM" id="SSF55383">
    <property type="entry name" value="Copper amine oxidase, domain N"/>
    <property type="match status" value="1"/>
</dbReference>
<accession>A0ABS4KBS2</accession>
<keyword evidence="6" id="KW-1185">Reference proteome</keyword>
<dbReference type="InterPro" id="IPR036582">
    <property type="entry name" value="Mao_N_sf"/>
</dbReference>
<evidence type="ECO:0000313" key="6">
    <source>
        <dbReference type="Proteomes" id="UP001519306"/>
    </source>
</evidence>
<dbReference type="PANTHER" id="PTHR40446">
    <property type="entry name" value="N-ACETYLGLUCOSAMINE-1-PHOSPHODIESTER ALPHA-N-ACETYLGLUCOSAMINIDASE"/>
    <property type="match status" value="1"/>
</dbReference>
<dbReference type="Pfam" id="PF07833">
    <property type="entry name" value="Cu_amine_oxidN1"/>
    <property type="match status" value="1"/>
</dbReference>
<gene>
    <name evidence="5" type="ORF">J2Z71_000756</name>
</gene>
<keyword evidence="2" id="KW-0732">Signal</keyword>
<dbReference type="Pfam" id="PF09992">
    <property type="entry name" value="NAGPA"/>
    <property type="match status" value="1"/>
</dbReference>
<feature type="compositionally biased region" description="Basic and acidic residues" evidence="1">
    <location>
        <begin position="700"/>
        <end position="714"/>
    </location>
</feature>
<comment type="caution">
    <text evidence="5">The sequence shown here is derived from an EMBL/GenBank/DDBJ whole genome shotgun (WGS) entry which is preliminary data.</text>
</comment>
<proteinExistence type="predicted"/>
<dbReference type="InterPro" id="IPR012854">
    <property type="entry name" value="Cu_amine_oxidase-like_N"/>
</dbReference>
<feature type="signal peptide" evidence="2">
    <location>
        <begin position="1"/>
        <end position="28"/>
    </location>
</feature>
<dbReference type="RefSeq" id="WP_210060526.1">
    <property type="nucleotide sequence ID" value="NZ_JAGGLJ010000006.1"/>
</dbReference>
<evidence type="ECO:0000259" key="4">
    <source>
        <dbReference type="Pfam" id="PF09992"/>
    </source>
</evidence>
<feature type="domain" description="Copper amine oxidase-like N-terminal" evidence="3">
    <location>
        <begin position="583"/>
        <end position="689"/>
    </location>
</feature>
<dbReference type="Proteomes" id="UP001519306">
    <property type="component" value="Unassembled WGS sequence"/>
</dbReference>
<feature type="domain" description="Phosphodiester glycosidase" evidence="4">
    <location>
        <begin position="205"/>
        <end position="386"/>
    </location>
</feature>
<dbReference type="Gene3D" id="3.30.457.10">
    <property type="entry name" value="Copper amine oxidase-like, N-terminal domain"/>
    <property type="match status" value="1"/>
</dbReference>
<evidence type="ECO:0000313" key="5">
    <source>
        <dbReference type="EMBL" id="MBP2025226.1"/>
    </source>
</evidence>
<sequence length="721" mass="79530">MNLKLRNICYSLILALSIVFTSVSTTFAESSPIFSEIIAPGLIRKEYKVDQGDKKTIINVLECDLDNPFLKIAVIPGKGKYNQRATVSQMASRVDSTAMVNGDFFNMLLQGTPEGPSIVDGNLQSSPCVMEGVYSLGIDESNTGHIEAIKFQGKVTAPNGKTYPIDGLNKSYYWHEPSTEYSHENKIQIYNDFWAASTRGDKKNTEILINSNGVIEQISENKSFPFPVPDSKMIMQVDGVAKDFILQNSKIGDKLNIDYSISPDRNWKFLIGGHALLVNNGQKVPYTKDINVLGGVRARTAAGLSKDGKKLYIASAEARTKRSAGMSLDNLSNFMKSIGCDIAVNLDGGGSTTMVVKNLGESNQSKIINPERNGAERAVVNGIGIFNTVKETGPAVGIKINGPDDMIIGQSADFTIKSAWDENYKPVDPNTMTYDLFDSNEDEAAWNITNFLARHTGEVDITLVTNNGVRSTKKVNVHDFDFVESLIVSSDKTKINSEDTVNFTVKAKLKNKKEVLLDPSVLKYQIDGFDGEFNNGVLKVNSLNDNASAKVTISAGDKSSSIRLNDINSKVIKMKINNKSYSINGENKNMDAAPFIKDNRTFVPIRFIVSALDGEVSWNNEARIATIKYDDKIIEIPINNKTIKVNGKEKAIDSPAVVKSNRTFVPIRFVAENLGMEIEYNNSLREVTIIDINKTKENIEEDNKEKPTNNENNKDVVSLVE</sequence>
<name>A0ABS4KBS2_9FIRM</name>